<keyword evidence="2" id="KW-0326">Glycosidase</keyword>
<evidence type="ECO:0000313" key="3">
    <source>
        <dbReference type="Proteomes" id="UP001219518"/>
    </source>
</evidence>
<feature type="region of interest" description="Disordered" evidence="1">
    <location>
        <begin position="395"/>
        <end position="420"/>
    </location>
</feature>
<gene>
    <name evidence="2" type="ORF">KUF71_026222</name>
</gene>
<feature type="region of interest" description="Disordered" evidence="1">
    <location>
        <begin position="589"/>
        <end position="624"/>
    </location>
</feature>
<feature type="compositionally biased region" description="Polar residues" evidence="1">
    <location>
        <begin position="433"/>
        <end position="444"/>
    </location>
</feature>
<name>A0AAE1LFQ9_9NEOP</name>
<proteinExistence type="predicted"/>
<dbReference type="EMBL" id="JAHWGI010000778">
    <property type="protein sequence ID" value="KAK3917750.1"/>
    <property type="molecule type" value="Genomic_DNA"/>
</dbReference>
<protein>
    <submittedName>
        <fullName evidence="2">Pseudouridine-5'-phosphate glycosidase</fullName>
    </submittedName>
</protein>
<keyword evidence="2" id="KW-0378">Hydrolase</keyword>
<keyword evidence="3" id="KW-1185">Reference proteome</keyword>
<reference evidence="2" key="2">
    <citation type="journal article" date="2023" name="BMC Genomics">
        <title>Pest status, molecular evolution, and epigenetic factors derived from the genome assembly of Frankliniella fusca, a thysanopteran phytovirus vector.</title>
        <authorList>
            <person name="Catto M.A."/>
            <person name="Labadie P.E."/>
            <person name="Jacobson A.L."/>
            <person name="Kennedy G.G."/>
            <person name="Srinivasan R."/>
            <person name="Hunt B.G."/>
        </authorList>
    </citation>
    <scope>NUCLEOTIDE SEQUENCE</scope>
    <source>
        <strain evidence="2">PL_HMW_Pooled</strain>
    </source>
</reference>
<dbReference type="InterPro" id="IPR052579">
    <property type="entry name" value="Zinc_finger_SWIM"/>
</dbReference>
<organism evidence="2 3">
    <name type="scientific">Frankliniella fusca</name>
    <dbReference type="NCBI Taxonomy" id="407009"/>
    <lineage>
        <taxon>Eukaryota</taxon>
        <taxon>Metazoa</taxon>
        <taxon>Ecdysozoa</taxon>
        <taxon>Arthropoda</taxon>
        <taxon>Hexapoda</taxon>
        <taxon>Insecta</taxon>
        <taxon>Pterygota</taxon>
        <taxon>Neoptera</taxon>
        <taxon>Paraneoptera</taxon>
        <taxon>Thysanoptera</taxon>
        <taxon>Terebrantia</taxon>
        <taxon>Thripoidea</taxon>
        <taxon>Thripidae</taxon>
        <taxon>Frankliniella</taxon>
    </lineage>
</organism>
<evidence type="ECO:0000256" key="1">
    <source>
        <dbReference type="SAM" id="MobiDB-lite"/>
    </source>
</evidence>
<feature type="compositionally biased region" description="Polar residues" evidence="1">
    <location>
        <begin position="471"/>
        <end position="484"/>
    </location>
</feature>
<feature type="region of interest" description="Disordered" evidence="1">
    <location>
        <begin position="450"/>
        <end position="488"/>
    </location>
</feature>
<feature type="region of interest" description="Disordered" evidence="1">
    <location>
        <begin position="426"/>
        <end position="445"/>
    </location>
</feature>
<evidence type="ECO:0000313" key="2">
    <source>
        <dbReference type="EMBL" id="KAK3917750.1"/>
    </source>
</evidence>
<comment type="caution">
    <text evidence="2">The sequence shown here is derived from an EMBL/GenBank/DDBJ whole genome shotgun (WGS) entry which is preliminary data.</text>
</comment>
<accession>A0AAE1LFQ9</accession>
<dbReference type="PANTHER" id="PTHR31569:SF4">
    <property type="entry name" value="SWIM-TYPE DOMAIN-CONTAINING PROTEIN"/>
    <property type="match status" value="1"/>
</dbReference>
<dbReference type="Proteomes" id="UP001219518">
    <property type="component" value="Unassembled WGS sequence"/>
</dbReference>
<feature type="compositionally biased region" description="Polar residues" evidence="1">
    <location>
        <begin position="591"/>
        <end position="613"/>
    </location>
</feature>
<reference evidence="2" key="1">
    <citation type="submission" date="2021-07" db="EMBL/GenBank/DDBJ databases">
        <authorList>
            <person name="Catto M.A."/>
            <person name="Jacobson A."/>
            <person name="Kennedy G."/>
            <person name="Labadie P."/>
            <person name="Hunt B.G."/>
            <person name="Srinivasan R."/>
        </authorList>
    </citation>
    <scope>NUCLEOTIDE SEQUENCE</scope>
    <source>
        <strain evidence="2">PL_HMW_Pooled</strain>
        <tissue evidence="2">Head</tissue>
    </source>
</reference>
<dbReference type="GO" id="GO:0016798">
    <property type="term" value="F:hydrolase activity, acting on glycosyl bonds"/>
    <property type="evidence" value="ECO:0007669"/>
    <property type="project" value="UniProtKB-KW"/>
</dbReference>
<sequence>MVMDGNGSGRVAGYAIVINELATTVTAVLKSFRDAVSNEVADKIKTEKSKKESEEVRSIIDKMKYADPVTFDGLLKNLEAEASPEFYKYFYDKWAICPHAWSFKDKQQSINLGNSTTNRVECHNSKIKMLLSYNTSLPEAVDSIIYLAQNKEDDVFFRDTSESLKKAYLTTSDDPLSAEILKDLTKFCARLLLWELEVDTTKEEVTSYEASTTECKCVFSCSYDLPCRHKFYCRREAGEELYKRDENDKMWWKTGPRQNTLIKHPGDAKQIVMPTKSAPKHHNEKYSAAMQTCKQICNVLAESGQPAFLRRLDDLRIIFKLWARNKEIKIEEISEAGPLSTGKEMTVKYINTHAEADQSLKDGCEEGATNAENYSNENEIIIEISEDVAEALNAGNADQSSNDKCVEGARSAENYSNENEIIETSEDLEEEMNSGNESDQSSSDELVEGAINAGNGSYGDELIMENKPEDNTNFSSSKSLNDNSGIIDETDHDRTIEARTEGSLLVRLICDSYQLCPSRSTSPLLIEKQLSPCAQNSGLSHLLESNDENSELLGLAEMIASIEEHVKNTVEVSTPPQNNKSSFAIFKTPENRNSQSPSLDENCNSTAEVSTPKNDNHATGFKTPIKDVEGPNCKCIPPKPSVRKRQLKLDAPALEGHNVSDHVPARETTCGAVRIAIVHRKNV</sequence>
<dbReference type="PANTHER" id="PTHR31569">
    <property type="entry name" value="SWIM-TYPE DOMAIN-CONTAINING PROTEIN"/>
    <property type="match status" value="1"/>
</dbReference>
<dbReference type="AlphaFoldDB" id="A0AAE1LFQ9"/>